<dbReference type="Proteomes" id="UP000824002">
    <property type="component" value="Unassembled WGS sequence"/>
</dbReference>
<gene>
    <name evidence="4" type="ORF">IAB51_04640</name>
</gene>
<dbReference type="GO" id="GO:0005829">
    <property type="term" value="C:cytosol"/>
    <property type="evidence" value="ECO:0007669"/>
    <property type="project" value="TreeGrafter"/>
</dbReference>
<organism evidence="4 5">
    <name type="scientific">Candidatus Merdivicinus excrementipullorum</name>
    <dbReference type="NCBI Taxonomy" id="2840867"/>
    <lineage>
        <taxon>Bacteria</taxon>
        <taxon>Bacillati</taxon>
        <taxon>Bacillota</taxon>
        <taxon>Clostridia</taxon>
        <taxon>Eubacteriales</taxon>
        <taxon>Oscillospiraceae</taxon>
        <taxon>Oscillospiraceae incertae sedis</taxon>
        <taxon>Candidatus Merdivicinus</taxon>
    </lineage>
</organism>
<dbReference type="SUPFAM" id="SSF53590">
    <property type="entry name" value="Nucleoside hydrolase"/>
    <property type="match status" value="1"/>
</dbReference>
<dbReference type="Pfam" id="PF01156">
    <property type="entry name" value="IU_nuc_hydro"/>
    <property type="match status" value="1"/>
</dbReference>
<sequence length="299" mass="33536">MKFDPLPAEFLASRLQTPKPGCRAVLDTDTYNELDDPYALVYALRSPEIRLEAVYAAPFHNDRSEGPKDGMEKSYRQILEILGILGEERPAFRGSEKWMDSPDSPVDSPAARDLVERALAMPDGEPLYVAAIGAPTNIASAILTEPKIREKIVVVWLGGHGLHMPRTDEFNMAQDFYASRILLDSGVPLVLVPCMGVVSHLSVTLPELREQLSGKGKWGQYLLDVTTEQMEQYGNWSRVIWDISTIAWLCGGKGFQSGLIPSPVLTPEWTYSADLTRHFIRYVNYIDRDSVFRDLFGKM</sequence>
<dbReference type="PANTHER" id="PTHR12304">
    <property type="entry name" value="INOSINE-URIDINE PREFERRING NUCLEOSIDE HYDROLASE"/>
    <property type="match status" value="1"/>
</dbReference>
<dbReference type="InterPro" id="IPR023186">
    <property type="entry name" value="IUNH"/>
</dbReference>
<evidence type="ECO:0000256" key="2">
    <source>
        <dbReference type="ARBA" id="ARBA00023295"/>
    </source>
</evidence>
<dbReference type="InterPro" id="IPR036452">
    <property type="entry name" value="Ribo_hydro-like"/>
</dbReference>
<feature type="domain" description="Inosine/uridine-preferring nucleoside hydrolase" evidence="3">
    <location>
        <begin position="25"/>
        <end position="252"/>
    </location>
</feature>
<name>A0A9D1FMC5_9FIRM</name>
<reference evidence="4" key="2">
    <citation type="journal article" date="2021" name="PeerJ">
        <title>Extensive microbial diversity within the chicken gut microbiome revealed by metagenomics and culture.</title>
        <authorList>
            <person name="Gilroy R."/>
            <person name="Ravi A."/>
            <person name="Getino M."/>
            <person name="Pursley I."/>
            <person name="Horton D.L."/>
            <person name="Alikhan N.F."/>
            <person name="Baker D."/>
            <person name="Gharbi K."/>
            <person name="Hall N."/>
            <person name="Watson M."/>
            <person name="Adriaenssens E.M."/>
            <person name="Foster-Nyarko E."/>
            <person name="Jarju S."/>
            <person name="Secka A."/>
            <person name="Antonio M."/>
            <person name="Oren A."/>
            <person name="Chaudhuri R.R."/>
            <person name="La Ragione R."/>
            <person name="Hildebrand F."/>
            <person name="Pallen M.J."/>
        </authorList>
    </citation>
    <scope>NUCLEOTIDE SEQUENCE</scope>
    <source>
        <strain evidence="4">CHK199-13235</strain>
    </source>
</reference>
<evidence type="ECO:0000259" key="3">
    <source>
        <dbReference type="Pfam" id="PF01156"/>
    </source>
</evidence>
<dbReference type="EMBL" id="DVJP01000031">
    <property type="protein sequence ID" value="HIS76083.1"/>
    <property type="molecule type" value="Genomic_DNA"/>
</dbReference>
<comment type="caution">
    <text evidence="4">The sequence shown here is derived from an EMBL/GenBank/DDBJ whole genome shotgun (WGS) entry which is preliminary data.</text>
</comment>
<keyword evidence="1 4" id="KW-0378">Hydrolase</keyword>
<dbReference type="GO" id="GO:0008477">
    <property type="term" value="F:purine nucleosidase activity"/>
    <property type="evidence" value="ECO:0007669"/>
    <property type="project" value="TreeGrafter"/>
</dbReference>
<keyword evidence="2" id="KW-0326">Glycosidase</keyword>
<accession>A0A9D1FMC5</accession>
<dbReference type="PANTHER" id="PTHR12304:SF4">
    <property type="entry name" value="URIDINE NUCLEOSIDASE"/>
    <property type="match status" value="1"/>
</dbReference>
<dbReference type="Gene3D" id="3.90.245.10">
    <property type="entry name" value="Ribonucleoside hydrolase-like"/>
    <property type="match status" value="1"/>
</dbReference>
<dbReference type="GO" id="GO:0006152">
    <property type="term" value="P:purine nucleoside catabolic process"/>
    <property type="evidence" value="ECO:0007669"/>
    <property type="project" value="TreeGrafter"/>
</dbReference>
<protein>
    <submittedName>
        <fullName evidence="4">Nucleoside hydrolase</fullName>
    </submittedName>
</protein>
<dbReference type="AlphaFoldDB" id="A0A9D1FMC5"/>
<dbReference type="InterPro" id="IPR001910">
    <property type="entry name" value="Inosine/uridine_hydrolase_dom"/>
</dbReference>
<proteinExistence type="predicted"/>
<evidence type="ECO:0000256" key="1">
    <source>
        <dbReference type="ARBA" id="ARBA00022801"/>
    </source>
</evidence>
<evidence type="ECO:0000313" key="4">
    <source>
        <dbReference type="EMBL" id="HIS76083.1"/>
    </source>
</evidence>
<evidence type="ECO:0000313" key="5">
    <source>
        <dbReference type="Proteomes" id="UP000824002"/>
    </source>
</evidence>
<reference evidence="4" key="1">
    <citation type="submission" date="2020-10" db="EMBL/GenBank/DDBJ databases">
        <authorList>
            <person name="Gilroy R."/>
        </authorList>
    </citation>
    <scope>NUCLEOTIDE SEQUENCE</scope>
    <source>
        <strain evidence="4">CHK199-13235</strain>
    </source>
</reference>